<keyword evidence="2" id="KW-1185">Reference proteome</keyword>
<evidence type="ECO:0000256" key="1">
    <source>
        <dbReference type="SAM" id="Phobius"/>
    </source>
</evidence>
<protein>
    <submittedName>
        <fullName evidence="3">Uncharacterized protein</fullName>
    </submittedName>
</protein>
<dbReference type="Proteomes" id="UP000887569">
    <property type="component" value="Unplaced"/>
</dbReference>
<sequence length="70" mass="8228">VHYFLSLIMSGYFFPLSVLPISKQLLKNIQVIRRERWKPFKFITSELLTCVNMVVKSFRSPTSPKPNLIE</sequence>
<accession>A0A915AWH7</accession>
<feature type="transmembrane region" description="Helical" evidence="1">
    <location>
        <begin position="6"/>
        <end position="26"/>
    </location>
</feature>
<name>A0A915AWH7_PARUN</name>
<evidence type="ECO:0000313" key="2">
    <source>
        <dbReference type="Proteomes" id="UP000887569"/>
    </source>
</evidence>
<keyword evidence="1" id="KW-0472">Membrane</keyword>
<organism evidence="2 3">
    <name type="scientific">Parascaris univalens</name>
    <name type="common">Nematode worm</name>
    <dbReference type="NCBI Taxonomy" id="6257"/>
    <lineage>
        <taxon>Eukaryota</taxon>
        <taxon>Metazoa</taxon>
        <taxon>Ecdysozoa</taxon>
        <taxon>Nematoda</taxon>
        <taxon>Chromadorea</taxon>
        <taxon>Rhabditida</taxon>
        <taxon>Spirurina</taxon>
        <taxon>Ascaridomorpha</taxon>
        <taxon>Ascaridoidea</taxon>
        <taxon>Ascarididae</taxon>
        <taxon>Parascaris</taxon>
    </lineage>
</organism>
<reference evidence="3" key="1">
    <citation type="submission" date="2022-11" db="UniProtKB">
        <authorList>
            <consortium name="WormBaseParasite"/>
        </authorList>
    </citation>
    <scope>IDENTIFICATION</scope>
</reference>
<keyword evidence="1" id="KW-1133">Transmembrane helix</keyword>
<dbReference type="WBParaSite" id="PgR016_g115_t01">
    <property type="protein sequence ID" value="PgR016_g115_t01"/>
    <property type="gene ID" value="PgR016_g115"/>
</dbReference>
<keyword evidence="1" id="KW-0812">Transmembrane</keyword>
<dbReference type="AlphaFoldDB" id="A0A915AWH7"/>
<proteinExistence type="predicted"/>
<evidence type="ECO:0000313" key="3">
    <source>
        <dbReference type="WBParaSite" id="PgR016_g115_t01"/>
    </source>
</evidence>